<accession>A0A1I1DSK1</accession>
<dbReference type="Proteomes" id="UP000198832">
    <property type="component" value="Unassembled WGS sequence"/>
</dbReference>
<sequence length="194" mass="20704">MIDGRRARGDATRSAVARSAAMTATVTGLDSITVGGLAKETGLSKSGILTVFPTREAIQVAAVAEARRIFIALVVRPAWEHPPGAPRLRALLAAWIDYYRSDAFPGGCFFAAVTVEYGGRSGPVADAVRRMKSEWVETLEAEFAGAGSADPAGDAFRFDAYLTNANALSRLFDDDERLEQARRLALDLVDGAGR</sequence>
<dbReference type="InterPro" id="IPR011075">
    <property type="entry name" value="TetR_C"/>
</dbReference>
<dbReference type="Gene3D" id="1.10.357.10">
    <property type="entry name" value="Tetracycline Repressor, domain 2"/>
    <property type="match status" value="1"/>
</dbReference>
<evidence type="ECO:0000256" key="2">
    <source>
        <dbReference type="ARBA" id="ARBA00023163"/>
    </source>
</evidence>
<name>A0A1I1DSK1_9ACTN</name>
<dbReference type="PANTHER" id="PTHR47506:SF6">
    <property type="entry name" value="HTH-TYPE TRANSCRIPTIONAL REPRESSOR NEMR"/>
    <property type="match status" value="1"/>
</dbReference>
<evidence type="ECO:0000313" key="4">
    <source>
        <dbReference type="EMBL" id="SFB77871.1"/>
    </source>
</evidence>
<dbReference type="OrthoDB" id="326421at2"/>
<dbReference type="InterPro" id="IPR036271">
    <property type="entry name" value="Tet_transcr_reg_TetR-rel_C_sf"/>
</dbReference>
<evidence type="ECO:0000259" key="3">
    <source>
        <dbReference type="Pfam" id="PF16925"/>
    </source>
</evidence>
<dbReference type="PANTHER" id="PTHR47506">
    <property type="entry name" value="TRANSCRIPTIONAL REGULATORY PROTEIN"/>
    <property type="match status" value="1"/>
</dbReference>
<proteinExistence type="predicted"/>
<keyword evidence="2" id="KW-0804">Transcription</keyword>
<evidence type="ECO:0000256" key="1">
    <source>
        <dbReference type="ARBA" id="ARBA00023015"/>
    </source>
</evidence>
<feature type="domain" description="Tetracyclin repressor-like C-terminal" evidence="3">
    <location>
        <begin position="84"/>
        <end position="183"/>
    </location>
</feature>
<dbReference type="STRING" id="574651.SAMN04487968_101473"/>
<protein>
    <submittedName>
        <fullName evidence="4">Transcriptional regulator, TetR family</fullName>
    </submittedName>
</protein>
<dbReference type="AlphaFoldDB" id="A0A1I1DSK1"/>
<dbReference type="Gene3D" id="1.10.10.60">
    <property type="entry name" value="Homeodomain-like"/>
    <property type="match status" value="1"/>
</dbReference>
<reference evidence="4 5" key="1">
    <citation type="submission" date="2016-10" db="EMBL/GenBank/DDBJ databases">
        <authorList>
            <person name="de Groot N.N."/>
        </authorList>
    </citation>
    <scope>NUCLEOTIDE SEQUENCE [LARGE SCALE GENOMIC DNA]</scope>
    <source>
        <strain evidence="4 5">CGMCC 1.7056</strain>
    </source>
</reference>
<keyword evidence="5" id="KW-1185">Reference proteome</keyword>
<organism evidence="4 5">
    <name type="scientific">Nocardioides terrae</name>
    <dbReference type="NCBI Taxonomy" id="574651"/>
    <lineage>
        <taxon>Bacteria</taxon>
        <taxon>Bacillati</taxon>
        <taxon>Actinomycetota</taxon>
        <taxon>Actinomycetes</taxon>
        <taxon>Propionibacteriales</taxon>
        <taxon>Nocardioidaceae</taxon>
        <taxon>Nocardioides</taxon>
    </lineage>
</organism>
<dbReference type="Pfam" id="PF16925">
    <property type="entry name" value="TetR_C_13"/>
    <property type="match status" value="1"/>
</dbReference>
<gene>
    <name evidence="4" type="ORF">SAMN04487968_101473</name>
</gene>
<keyword evidence="1" id="KW-0805">Transcription regulation</keyword>
<dbReference type="InterPro" id="IPR009057">
    <property type="entry name" value="Homeodomain-like_sf"/>
</dbReference>
<dbReference type="SUPFAM" id="SSF46689">
    <property type="entry name" value="Homeodomain-like"/>
    <property type="match status" value="1"/>
</dbReference>
<dbReference type="SUPFAM" id="SSF48498">
    <property type="entry name" value="Tetracyclin repressor-like, C-terminal domain"/>
    <property type="match status" value="1"/>
</dbReference>
<dbReference type="RefSeq" id="WP_091119666.1">
    <property type="nucleotide sequence ID" value="NZ_FOLB01000001.1"/>
</dbReference>
<dbReference type="EMBL" id="FOLB01000001">
    <property type="protein sequence ID" value="SFB77871.1"/>
    <property type="molecule type" value="Genomic_DNA"/>
</dbReference>
<evidence type="ECO:0000313" key="5">
    <source>
        <dbReference type="Proteomes" id="UP000198832"/>
    </source>
</evidence>